<dbReference type="Proteomes" id="UP000803844">
    <property type="component" value="Unassembled WGS sequence"/>
</dbReference>
<reference evidence="1" key="1">
    <citation type="journal article" date="2020" name="Phytopathology">
        <title>Genome sequence of the chestnut blight fungus Cryphonectria parasitica EP155: A fundamental resource for an archetypical invasive plant pathogen.</title>
        <authorList>
            <person name="Crouch J.A."/>
            <person name="Dawe A."/>
            <person name="Aerts A."/>
            <person name="Barry K."/>
            <person name="Churchill A.C.L."/>
            <person name="Grimwood J."/>
            <person name="Hillman B."/>
            <person name="Milgroom M.G."/>
            <person name="Pangilinan J."/>
            <person name="Smith M."/>
            <person name="Salamov A."/>
            <person name="Schmutz J."/>
            <person name="Yadav J."/>
            <person name="Grigoriev I.V."/>
            <person name="Nuss D."/>
        </authorList>
    </citation>
    <scope>NUCLEOTIDE SEQUENCE</scope>
    <source>
        <strain evidence="1">EP155</strain>
    </source>
</reference>
<organism evidence="1 2">
    <name type="scientific">Cryphonectria parasitica (strain ATCC 38755 / EP155)</name>
    <dbReference type="NCBI Taxonomy" id="660469"/>
    <lineage>
        <taxon>Eukaryota</taxon>
        <taxon>Fungi</taxon>
        <taxon>Dikarya</taxon>
        <taxon>Ascomycota</taxon>
        <taxon>Pezizomycotina</taxon>
        <taxon>Sordariomycetes</taxon>
        <taxon>Sordariomycetidae</taxon>
        <taxon>Diaporthales</taxon>
        <taxon>Cryphonectriaceae</taxon>
        <taxon>Cryphonectria-Endothia species complex</taxon>
        <taxon>Cryphonectria</taxon>
    </lineage>
</organism>
<protein>
    <submittedName>
        <fullName evidence="1">Uncharacterized protein</fullName>
    </submittedName>
</protein>
<dbReference type="AlphaFoldDB" id="A0A9P4Y9C0"/>
<evidence type="ECO:0000313" key="1">
    <source>
        <dbReference type="EMBL" id="KAF3769359.1"/>
    </source>
</evidence>
<proteinExistence type="predicted"/>
<dbReference type="GeneID" id="63840255"/>
<sequence length="250" mass="27515">MRSVPQFYTRNWEIGAAFLCSIADPSCQTTSYPSGGSLMRAIARTIVAGALSEFTHVQDGTYPTTEIAESVLTNVVSGVALVEKDQNMGSDAQRFFKRMDWGSGGKAFIRGTGEYVGVVPPSTRVDDEIFVIVGCQQLLVLRKHSGGNERYSIVGECYVEGCARGEPLLGRLPDHVGFSIIRNRSMVGESRRFRDLRSGDLFCEDPRLGSLGVELEEFRARLAKDPEAMLDVAPEVLRARIKGLKYIDLV</sequence>
<gene>
    <name evidence="1" type="ORF">M406DRAFT_355265</name>
</gene>
<name>A0A9P4Y9C0_CRYP1</name>
<keyword evidence="2" id="KW-1185">Reference proteome</keyword>
<dbReference type="EMBL" id="MU032345">
    <property type="protein sequence ID" value="KAF3769359.1"/>
    <property type="molecule type" value="Genomic_DNA"/>
</dbReference>
<dbReference type="RefSeq" id="XP_040780320.1">
    <property type="nucleotide sequence ID" value="XM_040923126.1"/>
</dbReference>
<accession>A0A9P4Y9C0</accession>
<dbReference type="OrthoDB" id="3553147at2759"/>
<comment type="caution">
    <text evidence="1">The sequence shown here is derived from an EMBL/GenBank/DDBJ whole genome shotgun (WGS) entry which is preliminary data.</text>
</comment>
<evidence type="ECO:0000313" key="2">
    <source>
        <dbReference type="Proteomes" id="UP000803844"/>
    </source>
</evidence>